<feature type="compositionally biased region" description="Basic and acidic residues" evidence="1">
    <location>
        <begin position="212"/>
        <end position="223"/>
    </location>
</feature>
<dbReference type="AlphaFoldDB" id="K0S0V9"/>
<feature type="region of interest" description="Disordered" evidence="1">
    <location>
        <begin position="212"/>
        <end position="238"/>
    </location>
</feature>
<dbReference type="Proteomes" id="UP000266841">
    <property type="component" value="Unassembled WGS sequence"/>
</dbReference>
<gene>
    <name evidence="2" type="ORF">THAOC_20074</name>
</gene>
<proteinExistence type="predicted"/>
<feature type="region of interest" description="Disordered" evidence="1">
    <location>
        <begin position="51"/>
        <end position="74"/>
    </location>
</feature>
<reference evidence="2 3" key="1">
    <citation type="journal article" date="2012" name="Genome Biol.">
        <title>Genome and low-iron response of an oceanic diatom adapted to chronic iron limitation.</title>
        <authorList>
            <person name="Lommer M."/>
            <person name="Specht M."/>
            <person name="Roy A.S."/>
            <person name="Kraemer L."/>
            <person name="Andreson R."/>
            <person name="Gutowska M.A."/>
            <person name="Wolf J."/>
            <person name="Bergner S.V."/>
            <person name="Schilhabel M.B."/>
            <person name="Klostermeier U.C."/>
            <person name="Beiko R.G."/>
            <person name="Rosenstiel P."/>
            <person name="Hippler M."/>
            <person name="Laroche J."/>
        </authorList>
    </citation>
    <scope>NUCLEOTIDE SEQUENCE [LARGE SCALE GENOMIC DNA]</scope>
    <source>
        <strain evidence="2 3">CCMP1005</strain>
    </source>
</reference>
<protein>
    <submittedName>
        <fullName evidence="2">Uncharacterized protein</fullName>
    </submittedName>
</protein>
<name>K0S0V9_THAOC</name>
<comment type="caution">
    <text evidence="2">The sequence shown here is derived from an EMBL/GenBank/DDBJ whole genome shotgun (WGS) entry which is preliminary data.</text>
</comment>
<organism evidence="2 3">
    <name type="scientific">Thalassiosira oceanica</name>
    <name type="common">Marine diatom</name>
    <dbReference type="NCBI Taxonomy" id="159749"/>
    <lineage>
        <taxon>Eukaryota</taxon>
        <taxon>Sar</taxon>
        <taxon>Stramenopiles</taxon>
        <taxon>Ochrophyta</taxon>
        <taxon>Bacillariophyta</taxon>
        <taxon>Coscinodiscophyceae</taxon>
        <taxon>Thalassiosirophycidae</taxon>
        <taxon>Thalassiosirales</taxon>
        <taxon>Thalassiosiraceae</taxon>
        <taxon>Thalassiosira</taxon>
    </lineage>
</organism>
<sequence>MGSGKTPWKSTSSSSFTAVLICSAEISPILQPGTHQIKRVYSAMEPFQASRPVHSQLPSRSIPRGSGKTTWEPTPTSTFIATPCCRSEISLDQQPGTPQIEQVYGAMNPLLAYTLALMHLSAFHIPRASGKTTWETTSTSTSIATPCFHAEISGSEPPGTPQIQQLRYFQGSTLSMSRIPSWEAKITANRSLVRARLNRLEELKTEMARTDAELARPPQEEAPHAALGSIKPGQGDVATTAPVSRRRVARLQSDIAQLEAALLTAKGPLAEYIRNLIEKENRKLDEAQARLDAPVASEEILAGASADSSPVDYHSTQAATEPRCNSLEAVVEPDFEV</sequence>
<keyword evidence="3" id="KW-1185">Reference proteome</keyword>
<evidence type="ECO:0000313" key="3">
    <source>
        <dbReference type="Proteomes" id="UP000266841"/>
    </source>
</evidence>
<accession>K0S0V9</accession>
<evidence type="ECO:0000256" key="1">
    <source>
        <dbReference type="SAM" id="MobiDB-lite"/>
    </source>
</evidence>
<evidence type="ECO:0000313" key="2">
    <source>
        <dbReference type="EMBL" id="EJK59668.1"/>
    </source>
</evidence>
<dbReference type="EMBL" id="AGNL01022542">
    <property type="protein sequence ID" value="EJK59668.1"/>
    <property type="molecule type" value="Genomic_DNA"/>
</dbReference>